<accession>A0A1E5C2R3</accession>
<organism evidence="1 2">
    <name type="scientific">Enterovibrio norvegicus FF-454</name>
    <dbReference type="NCBI Taxonomy" id="1185651"/>
    <lineage>
        <taxon>Bacteria</taxon>
        <taxon>Pseudomonadati</taxon>
        <taxon>Pseudomonadota</taxon>
        <taxon>Gammaproteobacteria</taxon>
        <taxon>Vibrionales</taxon>
        <taxon>Vibrionaceae</taxon>
        <taxon>Enterovibrio</taxon>
    </lineage>
</organism>
<sequence length="275" mass="31795">MSLLRAITPTWLVQLSKSVSSTKETRREHYRSQINSLRSLLWMLHEHNTRYVRCPQSPQASKARDEIREFCEELQTSCNNPQRPLFRVLSARMEQALSSLPSQSKAGWYAIHHRTSDHLIYIIDEIARSYIAESKHDAMYEEYQAFWQTWIDTKESQLRFEQATMRLIEGKTAAWQSVSLQSRILQKRLYQLSLISSAEASLAFDRIDSRFDSVIGSENGDIPASSLVKISQDLSVVLLHLFDRELTIRTDDALVEKMHEAKNTMHALPSPRQTA</sequence>
<reference evidence="1 2" key="1">
    <citation type="journal article" date="2012" name="Science">
        <title>Ecological populations of bacteria act as socially cohesive units of antibiotic production and resistance.</title>
        <authorList>
            <person name="Cordero O.X."/>
            <person name="Wildschutte H."/>
            <person name="Kirkup B."/>
            <person name="Proehl S."/>
            <person name="Ngo L."/>
            <person name="Hussain F."/>
            <person name="Le Roux F."/>
            <person name="Mincer T."/>
            <person name="Polz M.F."/>
        </authorList>
    </citation>
    <scope>NUCLEOTIDE SEQUENCE [LARGE SCALE GENOMIC DNA]</scope>
    <source>
        <strain evidence="1 2">FF-454</strain>
    </source>
</reference>
<dbReference type="AlphaFoldDB" id="A0A1E5C2R3"/>
<dbReference type="Proteomes" id="UP000095039">
    <property type="component" value="Unassembled WGS sequence"/>
</dbReference>
<dbReference type="EMBL" id="AJWN02000078">
    <property type="protein sequence ID" value="OEE59775.1"/>
    <property type="molecule type" value="Genomic_DNA"/>
</dbReference>
<dbReference type="RefSeq" id="WP_016961530.1">
    <property type="nucleotide sequence ID" value="NZ_AJWN02000078.1"/>
</dbReference>
<keyword evidence="2" id="KW-1185">Reference proteome</keyword>
<proteinExistence type="predicted"/>
<comment type="caution">
    <text evidence="1">The sequence shown here is derived from an EMBL/GenBank/DDBJ whole genome shotgun (WGS) entry which is preliminary data.</text>
</comment>
<name>A0A1E5C2R3_9GAMM</name>
<evidence type="ECO:0000313" key="1">
    <source>
        <dbReference type="EMBL" id="OEE59775.1"/>
    </source>
</evidence>
<evidence type="ECO:0000313" key="2">
    <source>
        <dbReference type="Proteomes" id="UP000095039"/>
    </source>
</evidence>
<gene>
    <name evidence="1" type="ORF">A1OK_13395</name>
</gene>
<protein>
    <submittedName>
        <fullName evidence="1">Uncharacterized protein</fullName>
    </submittedName>
</protein>